<dbReference type="Pfam" id="PF16486">
    <property type="entry name" value="ArgoN"/>
    <property type="match status" value="1"/>
</dbReference>
<feature type="region of interest" description="Disordered" evidence="5">
    <location>
        <begin position="1"/>
        <end position="281"/>
    </location>
</feature>
<sequence>MEGGGYRNTTGGRNGNRGGGGNGRGRGREFHRQQPSSSGVGGRGRGREFYQHQETSFDNGGGRGRGREFHQEQETSTGGGRGREFHQRQETSTGGGRGREFHQRQETSAGGGGGGGRGREFHQRQETSAGGGGRGRESHQQQETSAGGGGRGREFHRQQETSAGGGGGRGREFHQRQETTGGGGRGRELHQQEQTGAGGGGGGRTTSQSQNCWLRRPNVSPSFTNTSSSSTPPLPVTKHTNLQPQPQVQTHPLPDIGSLKVKEQPGESPTTRPIHRPDKGGTECIRRCKLHVNHFPVTYKPERTIMHYDIAVKPTFPLGNNSSPPKKISKFDLSLIRDKLLSERPLLLMTAYDGGTNIYSAGELPEETFTVEISRGEGERTVSYTVTIRLVNKLELRMLRDYIKGRAYSIPRDILQGMDLVVKENPARCTVALGRRFFPTNPTMKEMDLTGGIIAIGGFHHSLKTTAQGLSLCLDYSVLPFPKKMLVLDFLHERINNLNLNQFEKFRKVVEKELVGLKVNVTHRLTKQKYTIAGLTQKKTRDITFLCLDQEGQNPPISKYLTDYFEEKHSLNIEHKNIPCLIFRGRKTNYMPMELCVLVEGQRYPTDGLDFFASTKLKNMSVASPRDRKSSIELMMASPVGPHGGDILQDFGMDVIPSMTNVTGRVIEPPILKLGDPNGRSGTMELRLEKCHWNLVGRSMVDGKSVEHWGILDFTSQGSNHKFNHDQFVKDLKIKYNMLGIDMKDPVFYEESEMKKLGDYNSLSKLLERINRQPRLQFLLCVMDKRVEGYKRLKWIAETKVGIVTQCCLSPNANKGKDQYLTNLALKINAKIGGSNVELLNRIPHFENDRHVMFLGADVNHPGSQDKESPSIVAVVATVNWPAANRYAARVLAQAHRMEKILNFGDVCLDLVTHYAKLNKARPEKIVIFRDGVSESQFHMVLTEELKDLKTAFESINYFPSITLIVAQKRHQTRLFPVDANGVCTGNVFPGTVVDTNVVHPFEFDFYLCSHNGSLGTSKPTHYHVLWDENKFSSDDLQKLIYNLCFTFARCTRPVSLVPPVYYADLAAYRGRLYYEARKSAMRNDEVFAKLHPDTENIMFFV</sequence>
<dbReference type="Pfam" id="PF08699">
    <property type="entry name" value="ArgoL1"/>
    <property type="match status" value="1"/>
</dbReference>
<evidence type="ECO:0000256" key="5">
    <source>
        <dbReference type="SAM" id="MobiDB-lite"/>
    </source>
</evidence>
<reference evidence="8 9" key="1">
    <citation type="submission" date="2023-01" db="EMBL/GenBank/DDBJ databases">
        <authorList>
            <person name="Kreplak J."/>
        </authorList>
    </citation>
    <scope>NUCLEOTIDE SEQUENCE [LARGE SCALE GENOMIC DNA]</scope>
</reference>
<dbReference type="SUPFAM" id="SSF53098">
    <property type="entry name" value="Ribonuclease H-like"/>
    <property type="match status" value="1"/>
</dbReference>
<dbReference type="InterPro" id="IPR036085">
    <property type="entry name" value="PAZ_dom_sf"/>
</dbReference>
<dbReference type="GO" id="GO:0003723">
    <property type="term" value="F:RNA binding"/>
    <property type="evidence" value="ECO:0007669"/>
    <property type="project" value="InterPro"/>
</dbReference>
<keyword evidence="4" id="KW-0687">Ribonucleoprotein</keyword>
<dbReference type="Gene3D" id="3.40.50.2300">
    <property type="match status" value="1"/>
</dbReference>
<feature type="domain" description="PAZ" evidence="6">
    <location>
        <begin position="486"/>
        <end position="600"/>
    </location>
</feature>
<dbReference type="Pfam" id="PF02171">
    <property type="entry name" value="Piwi"/>
    <property type="match status" value="1"/>
</dbReference>
<dbReference type="InterPro" id="IPR036397">
    <property type="entry name" value="RNaseH_sf"/>
</dbReference>
<dbReference type="GO" id="GO:1990904">
    <property type="term" value="C:ribonucleoprotein complex"/>
    <property type="evidence" value="ECO:0007669"/>
    <property type="project" value="UniProtKB-KW"/>
</dbReference>
<dbReference type="InterPro" id="IPR003165">
    <property type="entry name" value="Piwi"/>
</dbReference>
<dbReference type="SMART" id="SM00949">
    <property type="entry name" value="PAZ"/>
    <property type="match status" value="1"/>
</dbReference>
<dbReference type="Gene3D" id="2.170.260.10">
    <property type="entry name" value="paz domain"/>
    <property type="match status" value="1"/>
</dbReference>
<feature type="compositionally biased region" description="Low complexity" evidence="5">
    <location>
        <begin position="217"/>
        <end position="231"/>
    </location>
</feature>
<proteinExistence type="inferred from homology"/>
<dbReference type="GO" id="GO:0031047">
    <property type="term" value="P:regulatory ncRNA-mediated gene silencing"/>
    <property type="evidence" value="ECO:0007669"/>
    <property type="project" value="UniProtKB-KW"/>
</dbReference>
<evidence type="ECO:0000256" key="4">
    <source>
        <dbReference type="ARBA" id="ARBA00023274"/>
    </source>
</evidence>
<dbReference type="SMART" id="SM01163">
    <property type="entry name" value="DUF1785"/>
    <property type="match status" value="1"/>
</dbReference>
<dbReference type="GO" id="GO:0051607">
    <property type="term" value="P:defense response to virus"/>
    <property type="evidence" value="ECO:0007669"/>
    <property type="project" value="UniProtKB-ARBA"/>
</dbReference>
<evidence type="ECO:0000313" key="8">
    <source>
        <dbReference type="EMBL" id="CAI8617442.1"/>
    </source>
</evidence>
<gene>
    <name evidence="8" type="ORF">VFH_VI077120</name>
</gene>
<feature type="domain" description="Piwi" evidence="7">
    <location>
        <begin position="778"/>
        <end position="1076"/>
    </location>
</feature>
<dbReference type="CDD" id="cd02846">
    <property type="entry name" value="PAZ_argonaute_like"/>
    <property type="match status" value="1"/>
</dbReference>
<feature type="compositionally biased region" description="Polar residues" evidence="5">
    <location>
        <begin position="238"/>
        <end position="250"/>
    </location>
</feature>
<evidence type="ECO:0000256" key="1">
    <source>
        <dbReference type="ARBA" id="ARBA00008201"/>
    </source>
</evidence>
<accession>A0AAV1B7P1</accession>
<dbReference type="PROSITE" id="PS50822">
    <property type="entry name" value="PIWI"/>
    <property type="match status" value="1"/>
</dbReference>
<evidence type="ECO:0000313" key="9">
    <source>
        <dbReference type="Proteomes" id="UP001157006"/>
    </source>
</evidence>
<evidence type="ECO:0000259" key="6">
    <source>
        <dbReference type="PROSITE" id="PS50821"/>
    </source>
</evidence>
<dbReference type="InterPro" id="IPR032474">
    <property type="entry name" value="Argonaute_N"/>
</dbReference>
<dbReference type="PROSITE" id="PS50821">
    <property type="entry name" value="PAZ"/>
    <property type="match status" value="1"/>
</dbReference>
<keyword evidence="2" id="KW-0678">Repressor</keyword>
<dbReference type="InterPro" id="IPR003100">
    <property type="entry name" value="PAZ_dom"/>
</dbReference>
<dbReference type="InterPro" id="IPR014811">
    <property type="entry name" value="ArgoL1"/>
</dbReference>
<dbReference type="InterPro" id="IPR012337">
    <property type="entry name" value="RNaseH-like_sf"/>
</dbReference>
<name>A0AAV1B7P1_VICFA</name>
<keyword evidence="9" id="KW-1185">Reference proteome</keyword>
<dbReference type="EMBL" id="OX451741">
    <property type="protein sequence ID" value="CAI8617442.1"/>
    <property type="molecule type" value="Genomic_DNA"/>
</dbReference>
<evidence type="ECO:0000256" key="3">
    <source>
        <dbReference type="ARBA" id="ARBA00023158"/>
    </source>
</evidence>
<protein>
    <recommendedName>
        <fullName evidence="10">Protein argonaute 2-like</fullName>
    </recommendedName>
</protein>
<dbReference type="Pfam" id="PF02170">
    <property type="entry name" value="PAZ"/>
    <property type="match status" value="1"/>
</dbReference>
<evidence type="ECO:0008006" key="10">
    <source>
        <dbReference type="Google" id="ProtNLM"/>
    </source>
</evidence>
<evidence type="ECO:0000259" key="7">
    <source>
        <dbReference type="PROSITE" id="PS50822"/>
    </source>
</evidence>
<dbReference type="PANTHER" id="PTHR22891">
    <property type="entry name" value="EUKARYOTIC TRANSLATION INITIATION FACTOR 2C"/>
    <property type="match status" value="1"/>
</dbReference>
<feature type="compositionally biased region" description="Gly residues" evidence="5">
    <location>
        <begin position="1"/>
        <end position="24"/>
    </location>
</feature>
<evidence type="ECO:0000256" key="2">
    <source>
        <dbReference type="ARBA" id="ARBA00022491"/>
    </source>
</evidence>
<dbReference type="Gene3D" id="3.30.420.10">
    <property type="entry name" value="Ribonuclease H-like superfamily/Ribonuclease H"/>
    <property type="match status" value="1"/>
</dbReference>
<dbReference type="SMART" id="SM00950">
    <property type="entry name" value="Piwi"/>
    <property type="match status" value="1"/>
</dbReference>
<organism evidence="8 9">
    <name type="scientific">Vicia faba</name>
    <name type="common">Broad bean</name>
    <name type="synonym">Faba vulgaris</name>
    <dbReference type="NCBI Taxonomy" id="3906"/>
    <lineage>
        <taxon>Eukaryota</taxon>
        <taxon>Viridiplantae</taxon>
        <taxon>Streptophyta</taxon>
        <taxon>Embryophyta</taxon>
        <taxon>Tracheophyta</taxon>
        <taxon>Spermatophyta</taxon>
        <taxon>Magnoliopsida</taxon>
        <taxon>eudicotyledons</taxon>
        <taxon>Gunneridae</taxon>
        <taxon>Pentapetalae</taxon>
        <taxon>rosids</taxon>
        <taxon>fabids</taxon>
        <taxon>Fabales</taxon>
        <taxon>Fabaceae</taxon>
        <taxon>Papilionoideae</taxon>
        <taxon>50 kb inversion clade</taxon>
        <taxon>NPAAA clade</taxon>
        <taxon>Hologalegina</taxon>
        <taxon>IRL clade</taxon>
        <taxon>Fabeae</taxon>
        <taxon>Vicia</taxon>
    </lineage>
</organism>
<dbReference type="InterPro" id="IPR045246">
    <property type="entry name" value="Piwi_ago-like"/>
</dbReference>
<comment type="similarity">
    <text evidence="1">Belongs to the argonaute family. Ago subfamily.</text>
</comment>
<dbReference type="AlphaFoldDB" id="A0AAV1B7P1"/>
<dbReference type="CDD" id="cd04657">
    <property type="entry name" value="Piwi_ago-like"/>
    <property type="match status" value="1"/>
</dbReference>
<dbReference type="SUPFAM" id="SSF101690">
    <property type="entry name" value="PAZ domain"/>
    <property type="match status" value="1"/>
</dbReference>
<keyword evidence="3" id="KW-0943">RNA-mediated gene silencing</keyword>
<dbReference type="Proteomes" id="UP001157006">
    <property type="component" value="Chromosome 6"/>
</dbReference>